<dbReference type="FunFam" id="3.40.50.300:FF:002063">
    <property type="entry name" value="DNA helicase related protein"/>
    <property type="match status" value="1"/>
</dbReference>
<evidence type="ECO:0008006" key="8">
    <source>
        <dbReference type="Google" id="ProtNLM"/>
    </source>
</evidence>
<dbReference type="InterPro" id="IPR049468">
    <property type="entry name" value="Restrct_endonuc-II-like_dom"/>
</dbReference>
<feature type="region of interest" description="Disordered" evidence="1">
    <location>
        <begin position="991"/>
        <end position="1012"/>
    </location>
</feature>
<dbReference type="InterPro" id="IPR027417">
    <property type="entry name" value="P-loop_NTPase"/>
</dbReference>
<feature type="domain" description="DNA2/NAM7 helicase helicase" evidence="3">
    <location>
        <begin position="948"/>
        <end position="988"/>
    </location>
</feature>
<dbReference type="Gene3D" id="3.40.960.10">
    <property type="entry name" value="VSR Endonuclease"/>
    <property type="match status" value="1"/>
</dbReference>
<feature type="domain" description="DUF3320" evidence="2">
    <location>
        <begin position="1417"/>
        <end position="1463"/>
    </location>
</feature>
<protein>
    <recommendedName>
        <fullName evidence="8">DUF3320 domain-containing protein</fullName>
    </recommendedName>
</protein>
<dbReference type="InterPro" id="IPR025103">
    <property type="entry name" value="DUF4011"/>
</dbReference>
<name>A0A840ARX3_9HYPH</name>
<comment type="caution">
    <text evidence="6">The sequence shown here is derived from an EMBL/GenBank/DDBJ whole genome shotgun (WGS) entry which is preliminary data.</text>
</comment>
<proteinExistence type="predicted"/>
<dbReference type="Pfam" id="PF11784">
    <property type="entry name" value="DUF3320"/>
    <property type="match status" value="1"/>
</dbReference>
<evidence type="ECO:0000259" key="4">
    <source>
        <dbReference type="Pfam" id="PF13087"/>
    </source>
</evidence>
<dbReference type="InterPro" id="IPR041679">
    <property type="entry name" value="DNA2/NAM7-like_C"/>
</dbReference>
<dbReference type="RefSeq" id="WP_183398793.1">
    <property type="nucleotide sequence ID" value="NZ_JACIDS010000003.1"/>
</dbReference>
<dbReference type="InterPro" id="IPR011335">
    <property type="entry name" value="Restrct_endonuc-II-like"/>
</dbReference>
<dbReference type="SUPFAM" id="SSF52980">
    <property type="entry name" value="Restriction endonuclease-like"/>
    <property type="match status" value="1"/>
</dbReference>
<evidence type="ECO:0000259" key="5">
    <source>
        <dbReference type="Pfam" id="PF18741"/>
    </source>
</evidence>
<organism evidence="6 7">
    <name type="scientific">Kaistia hirudinis</name>
    <dbReference type="NCBI Taxonomy" id="1293440"/>
    <lineage>
        <taxon>Bacteria</taxon>
        <taxon>Pseudomonadati</taxon>
        <taxon>Pseudomonadota</taxon>
        <taxon>Alphaproteobacteria</taxon>
        <taxon>Hyphomicrobiales</taxon>
        <taxon>Kaistiaceae</taxon>
        <taxon>Kaistia</taxon>
    </lineage>
</organism>
<feature type="domain" description="DNA2/NAM7 helicase helicase" evidence="3">
    <location>
        <begin position="310"/>
        <end position="373"/>
    </location>
</feature>
<evidence type="ECO:0000313" key="6">
    <source>
        <dbReference type="EMBL" id="MBB3931126.1"/>
    </source>
</evidence>
<feature type="domain" description="Restriction endonuclease type II-like" evidence="5">
    <location>
        <begin position="1263"/>
        <end position="1360"/>
    </location>
</feature>
<dbReference type="Pfam" id="PF18741">
    <property type="entry name" value="MTES_1575"/>
    <property type="match status" value="1"/>
</dbReference>
<dbReference type="InterPro" id="IPR021754">
    <property type="entry name" value="DUF3320"/>
</dbReference>
<feature type="domain" description="DNA2/NAM7 helicase-like C-terminal" evidence="4">
    <location>
        <begin position="1026"/>
        <end position="1213"/>
    </location>
</feature>
<dbReference type="InterPro" id="IPR041677">
    <property type="entry name" value="DNA2/NAM7_AAA_11"/>
</dbReference>
<dbReference type="EMBL" id="JACIDS010000003">
    <property type="protein sequence ID" value="MBB3931126.1"/>
    <property type="molecule type" value="Genomic_DNA"/>
</dbReference>
<dbReference type="InterPro" id="IPR045055">
    <property type="entry name" value="DNA2/NAM7-like"/>
</dbReference>
<feature type="compositionally biased region" description="Acidic residues" evidence="1">
    <location>
        <begin position="996"/>
        <end position="1008"/>
    </location>
</feature>
<accession>A0A840ARX3</accession>
<evidence type="ECO:0000259" key="3">
    <source>
        <dbReference type="Pfam" id="PF13086"/>
    </source>
</evidence>
<feature type="compositionally biased region" description="Acidic residues" evidence="1">
    <location>
        <begin position="1375"/>
        <end position="1389"/>
    </location>
</feature>
<evidence type="ECO:0000259" key="2">
    <source>
        <dbReference type="Pfam" id="PF11784"/>
    </source>
</evidence>
<dbReference type="GO" id="GO:0004386">
    <property type="term" value="F:helicase activity"/>
    <property type="evidence" value="ECO:0007669"/>
    <property type="project" value="InterPro"/>
</dbReference>
<sequence>MREPAKREERPARDGRLARLLADVRQRLIETGTRNRLVHAARFGKRGKSIDIFDERSDDTFHILLRSAKPMRFSADPSAIESTARDEPVLTRRWAGEIDPERYTDQLLQTRLGPDKLHKRLLGLAREAKTLEEEQGINALYMALGFLRWYEDEASDVIREAPLVLLPVSLVRNPRTSLYEVVAREEDLLTNEPLKRRLQDEFNIRLPEIPESDDWSPSDYFASVADAVSPKPRWTIEPDGMQLGFFSFAKLLMVKDLEPENWSEGGILDHPIVAGLLQEGFEAEAEDFPDDSRLDSLFAPADLVQIVDADASQTLVIETVRKGRNLIVQGPPGTGKSQTITNIIAAAAHDGKRVLFVAEKMAALNVVHDRLKKAGVQDICLELHSRSANKKQVLAELERTLEASSAFPANGLDTAELTQLRDRLNKVAAVMHQPIGETGFTPYQVLSTLIGLSETNLTPPDIEVEGIANWSRQDRDAVLQAVGALAKLTEKAGPRLAHPFYGVGNTKLLPTDIQRLLPKLENLVNALGKARDMTQLAGRSVGSRADPSQISAEGLSAVVRHIAALSPLAAPFAAIFAAQGGSAQARALIEAGRAFQRQRASAGPLFIGPALAAPIDHLRQRLAAGHSLLGRLSGEYRSGSAELSSLLTGSLPKSQPDRVALYSQLVDLQQAGRRLAELKQTGAAWFGPHWRDEDTDFESMSEAADWVSRLLSLAVELNPSAAVQLRQNEPQQLLALSGHVESLGQTAMRLMEDIARQLAVDVETVFSHGKLPDVPFDLLSQKAQIWLDQIDRLEEWSQLDTADAALRALSGSSIADAVSAGYLLPEQASDTVRYLHAEALYRQFAAGESWATQLTAEEKAEMVASFKALETARRRATARMIRGNHVASIPRGGMGAMGIVRGEIGKRRAHKPIRRLMSEAGAVIQQIKPVFLMSPISVAQFLPPNRLEFDLLVIDEASQIRPEDAFGAIARSKQIVVVGDKEQLPPTSFFDKVVSNDEDEPPDDEDENPAPPLTAAAELESILKLCDARGLNSKMLKWHYRSRHASLIEVSNDEFYKGELVLFPSPSMSRETDGLAVRRVMGAYDRGGKRNNPIEAEAIAQAVAAHARIFPGRSLGVVTFSTTQRDQVTYWLDKLRQTDADLDAFMREGRDEEFFVKNIENVQGDERDVIYISVGYGPRTAGSRLDSMAFGPISTEGGERRLNVLFTRARYRTEVFVSFQSGDIDLARSRSVGARVFKRFLQYGETGVLAEPRALGADPDSEFEVAVADVVRAMGHAVDLQVGSAGFKIDMAVHHPERLGQYMLAIECDGATYHSAVWARERDRLRQEVLEELGWRFHRVWSTDWFHRRSDEVRRLQTALRDAVNHVPHRPVEPADPEPEPYVVEEEPGEDVKPAPSSGRQLPEYVLADFPIPFGQEPHEVSIRELAPILQRIIEIEGPIHQEEVARRLAGLFGKQKAGSRIAASVSTALRHLKSVNREILAKDEFWCTTTQLVDVPLRNRSRAPLSLRKASMLAPIEISAAIRTVLDENGALPWNEIARAVAFLFGFQRTGPEFRPAIEPIAEEMLRRGEIVEGAAGISLAPTAS</sequence>
<evidence type="ECO:0000313" key="7">
    <source>
        <dbReference type="Proteomes" id="UP000553963"/>
    </source>
</evidence>
<gene>
    <name evidence="6" type="ORF">GGR25_002176</name>
</gene>
<dbReference type="Pfam" id="PF13087">
    <property type="entry name" value="AAA_12"/>
    <property type="match status" value="1"/>
</dbReference>
<reference evidence="6 7" key="1">
    <citation type="submission" date="2020-08" db="EMBL/GenBank/DDBJ databases">
        <title>Genomic Encyclopedia of Type Strains, Phase IV (KMG-IV): sequencing the most valuable type-strain genomes for metagenomic binning, comparative biology and taxonomic classification.</title>
        <authorList>
            <person name="Goeker M."/>
        </authorList>
    </citation>
    <scope>NUCLEOTIDE SEQUENCE [LARGE SCALE GENOMIC DNA]</scope>
    <source>
        <strain evidence="6 7">DSM 25966</strain>
    </source>
</reference>
<evidence type="ECO:0000256" key="1">
    <source>
        <dbReference type="SAM" id="MobiDB-lite"/>
    </source>
</evidence>
<keyword evidence="7" id="KW-1185">Reference proteome</keyword>
<feature type="region of interest" description="Disordered" evidence="1">
    <location>
        <begin position="1368"/>
        <end position="1398"/>
    </location>
</feature>
<dbReference type="Proteomes" id="UP000553963">
    <property type="component" value="Unassembled WGS sequence"/>
</dbReference>
<dbReference type="PANTHER" id="PTHR10887">
    <property type="entry name" value="DNA2/NAM7 HELICASE FAMILY"/>
    <property type="match status" value="1"/>
</dbReference>
<dbReference type="Pfam" id="PF13195">
    <property type="entry name" value="DUF4011"/>
    <property type="match status" value="1"/>
</dbReference>
<dbReference type="PANTHER" id="PTHR10887:SF530">
    <property type="entry name" value="SUPERFAMILY I DNA HELICASES"/>
    <property type="match status" value="1"/>
</dbReference>
<dbReference type="Pfam" id="PF13086">
    <property type="entry name" value="AAA_11"/>
    <property type="match status" value="2"/>
</dbReference>
<dbReference type="SUPFAM" id="SSF52540">
    <property type="entry name" value="P-loop containing nucleoside triphosphate hydrolases"/>
    <property type="match status" value="1"/>
</dbReference>
<dbReference type="FunFam" id="3.40.960.10:FF:000002">
    <property type="entry name" value="DNA helicase related protein"/>
    <property type="match status" value="1"/>
</dbReference>
<dbReference type="Gene3D" id="3.40.50.300">
    <property type="entry name" value="P-loop containing nucleotide triphosphate hydrolases"/>
    <property type="match status" value="3"/>
</dbReference>